<dbReference type="OrthoDB" id="8244198at2"/>
<evidence type="ECO:0000259" key="1">
    <source>
        <dbReference type="Pfam" id="PF06568"/>
    </source>
</evidence>
<dbReference type="STRING" id="996342.SAMN05443551_1210"/>
<accession>A0A1M5P9N6</accession>
<dbReference type="Pfam" id="PF06568">
    <property type="entry name" value="YjiS-like"/>
    <property type="match status" value="1"/>
</dbReference>
<dbReference type="AlphaFoldDB" id="A0A1M5P9N6"/>
<evidence type="ECO:0000313" key="3">
    <source>
        <dbReference type="Proteomes" id="UP000184221"/>
    </source>
</evidence>
<gene>
    <name evidence="2" type="ORF">SAMN05443551_1210</name>
</gene>
<dbReference type="RefSeq" id="WP_072776532.1">
    <property type="nucleotide sequence ID" value="NZ_FQXC01000001.1"/>
</dbReference>
<protein>
    <recommendedName>
        <fullName evidence="1">YjiS-like domain-containing protein</fullName>
    </recommendedName>
</protein>
<dbReference type="InterPro" id="IPR009506">
    <property type="entry name" value="YjiS-like"/>
</dbReference>
<proteinExistence type="predicted"/>
<sequence>MTHLNLTHTASYRGLSDRIAGFVADLRAKLARRKVYRETLRELRTLDARELADLGLNPSMLKRIAYQAAYET</sequence>
<evidence type="ECO:0000313" key="2">
    <source>
        <dbReference type="EMBL" id="SHG98462.1"/>
    </source>
</evidence>
<reference evidence="2 3" key="1">
    <citation type="submission" date="2016-11" db="EMBL/GenBank/DDBJ databases">
        <authorList>
            <person name="Jaros S."/>
            <person name="Januszkiewicz K."/>
            <person name="Wedrychowicz H."/>
        </authorList>
    </citation>
    <scope>NUCLEOTIDE SEQUENCE [LARGE SCALE GENOMIC DNA]</scope>
    <source>
        <strain evidence="2 3">DSM 29431</strain>
    </source>
</reference>
<dbReference type="EMBL" id="FQXC01000001">
    <property type="protein sequence ID" value="SHG98462.1"/>
    <property type="molecule type" value="Genomic_DNA"/>
</dbReference>
<feature type="domain" description="YjiS-like" evidence="1">
    <location>
        <begin position="26"/>
        <end position="61"/>
    </location>
</feature>
<name>A0A1M5P9N6_9RHOB</name>
<dbReference type="Proteomes" id="UP000184221">
    <property type="component" value="Unassembled WGS sequence"/>
</dbReference>
<keyword evidence="3" id="KW-1185">Reference proteome</keyword>
<organism evidence="2 3">
    <name type="scientific">Marivita hallyeonensis</name>
    <dbReference type="NCBI Taxonomy" id="996342"/>
    <lineage>
        <taxon>Bacteria</taxon>
        <taxon>Pseudomonadati</taxon>
        <taxon>Pseudomonadota</taxon>
        <taxon>Alphaproteobacteria</taxon>
        <taxon>Rhodobacterales</taxon>
        <taxon>Roseobacteraceae</taxon>
        <taxon>Marivita</taxon>
    </lineage>
</organism>